<feature type="compositionally biased region" description="Polar residues" evidence="2">
    <location>
        <begin position="215"/>
        <end position="225"/>
    </location>
</feature>
<evidence type="ECO:0000256" key="2">
    <source>
        <dbReference type="SAM" id="MobiDB-lite"/>
    </source>
</evidence>
<keyword evidence="4" id="KW-1185">Reference proteome</keyword>
<dbReference type="EMBL" id="UZAN01043079">
    <property type="protein sequence ID" value="VDP77503.1"/>
    <property type="molecule type" value="Genomic_DNA"/>
</dbReference>
<evidence type="ECO:0000313" key="5">
    <source>
        <dbReference type="WBParaSite" id="ECPE_0000614901-mRNA-1"/>
    </source>
</evidence>
<feature type="region of interest" description="Disordered" evidence="2">
    <location>
        <begin position="134"/>
        <end position="160"/>
    </location>
</feature>
<proteinExistence type="predicted"/>
<dbReference type="OrthoDB" id="6256357at2759"/>
<reference evidence="5" key="1">
    <citation type="submission" date="2016-06" db="UniProtKB">
        <authorList>
            <consortium name="WormBaseParasite"/>
        </authorList>
    </citation>
    <scope>IDENTIFICATION</scope>
</reference>
<evidence type="ECO:0000313" key="4">
    <source>
        <dbReference type="Proteomes" id="UP000272942"/>
    </source>
</evidence>
<feature type="region of interest" description="Disordered" evidence="2">
    <location>
        <begin position="184"/>
        <end position="225"/>
    </location>
</feature>
<accession>A0A183AGQ1</accession>
<keyword evidence="1" id="KW-0175">Coiled coil</keyword>
<name>A0A183AGQ1_9TREM</name>
<dbReference type="WBParaSite" id="ECPE_0000614901-mRNA-1">
    <property type="protein sequence ID" value="ECPE_0000614901-mRNA-1"/>
    <property type="gene ID" value="ECPE_0000614901"/>
</dbReference>
<feature type="coiled-coil region" evidence="1">
    <location>
        <begin position="53"/>
        <end position="84"/>
    </location>
</feature>
<feature type="compositionally biased region" description="Low complexity" evidence="2">
    <location>
        <begin position="201"/>
        <end position="214"/>
    </location>
</feature>
<reference evidence="3 4" key="2">
    <citation type="submission" date="2018-11" db="EMBL/GenBank/DDBJ databases">
        <authorList>
            <consortium name="Pathogen Informatics"/>
        </authorList>
    </citation>
    <scope>NUCLEOTIDE SEQUENCE [LARGE SCALE GENOMIC DNA]</scope>
    <source>
        <strain evidence="3 4">Egypt</strain>
    </source>
</reference>
<gene>
    <name evidence="3" type="ORF">ECPE_LOCUS6136</name>
</gene>
<sequence length="225" mass="25375">MSSATNATSVKDNANLAFVREETEWEQCSRNPDVARLVKTRNLIERNRLAVVRSQLDRELERELKRLSLERKEFSDVLENLQRRRTESRQMNVRRSSKAPYSMMGMVSNRGKQDRMNRSGQWIAPTLSVKCVEPVSDPNRQTSSSSIQSEVDRASSHRGSLSSIMSLPELYRLATPHVLSTRRQPIKVPTVSKPQLEVPNSLSIPSRSSSDSMSNDTTPGTSSLS</sequence>
<evidence type="ECO:0000313" key="3">
    <source>
        <dbReference type="EMBL" id="VDP77503.1"/>
    </source>
</evidence>
<feature type="compositionally biased region" description="Polar residues" evidence="2">
    <location>
        <begin position="138"/>
        <end position="149"/>
    </location>
</feature>
<protein>
    <submittedName>
        <fullName evidence="5">CCDC92 domain-containing protein</fullName>
    </submittedName>
</protein>
<evidence type="ECO:0000256" key="1">
    <source>
        <dbReference type="SAM" id="Coils"/>
    </source>
</evidence>
<dbReference type="Proteomes" id="UP000272942">
    <property type="component" value="Unassembled WGS sequence"/>
</dbReference>
<dbReference type="AlphaFoldDB" id="A0A183AGQ1"/>
<organism evidence="5">
    <name type="scientific">Echinostoma caproni</name>
    <dbReference type="NCBI Taxonomy" id="27848"/>
    <lineage>
        <taxon>Eukaryota</taxon>
        <taxon>Metazoa</taxon>
        <taxon>Spiralia</taxon>
        <taxon>Lophotrochozoa</taxon>
        <taxon>Platyhelminthes</taxon>
        <taxon>Trematoda</taxon>
        <taxon>Digenea</taxon>
        <taxon>Plagiorchiida</taxon>
        <taxon>Echinostomata</taxon>
        <taxon>Echinostomatoidea</taxon>
        <taxon>Echinostomatidae</taxon>
        <taxon>Echinostoma</taxon>
    </lineage>
</organism>